<reference evidence="3" key="3">
    <citation type="submission" date="2021-08" db="EMBL/GenBank/DDBJ databases">
        <authorList>
            <person name="de Jong S."/>
            <person name="van den Broek M."/>
            <person name="Merkel A."/>
            <person name="de la Torre Cortes P."/>
            <person name="Kalamorz F."/>
            <person name="Cook G."/>
            <person name="van Loosdrecht M."/>
            <person name="McMillan D."/>
        </authorList>
    </citation>
    <scope>NUCLEOTIDE SEQUENCE</scope>
    <source>
        <strain evidence="3">TA2.A1</strain>
    </source>
</reference>
<dbReference type="EMBL" id="AFCE01000155">
    <property type="protein sequence ID" value="EGL82102.1"/>
    <property type="molecule type" value="Genomic_DNA"/>
</dbReference>
<sequence>MSVYAVLESVVQRANQSPETLAGLNTVYQFNVSGQSYQVKVENKKAVLAEGCPYQPNCTVQLSDQTFHQLMNGQLNPVTAFMTGKLKIQGDMSQAMKLQNLLKSRL</sequence>
<evidence type="ECO:0000313" key="2">
    <source>
        <dbReference type="EMBL" id="EGL82102.1"/>
    </source>
</evidence>
<dbReference type="KEGG" id="cthu:HUR95_06730"/>
<dbReference type="PANTHER" id="PTHR10094:SF25">
    <property type="entry name" value="SCP2 STEROL-BINDING DOMAIN-CONTAINING PROTEIN 1"/>
    <property type="match status" value="1"/>
</dbReference>
<dbReference type="GO" id="GO:0005829">
    <property type="term" value="C:cytosol"/>
    <property type="evidence" value="ECO:0007669"/>
    <property type="project" value="TreeGrafter"/>
</dbReference>
<dbReference type="InterPro" id="IPR003033">
    <property type="entry name" value="SCP2_sterol-bd_dom"/>
</dbReference>
<name>F5L980_CALTT</name>
<accession>F5L980</accession>
<keyword evidence="5" id="KW-1185">Reference proteome</keyword>
<evidence type="ECO:0000313" key="4">
    <source>
        <dbReference type="Proteomes" id="UP000010716"/>
    </source>
</evidence>
<dbReference type="Proteomes" id="UP000825179">
    <property type="component" value="Chromosome"/>
</dbReference>
<dbReference type="OrthoDB" id="9804656at2"/>
<evidence type="ECO:0000313" key="3">
    <source>
        <dbReference type="EMBL" id="QZT34933.1"/>
    </source>
</evidence>
<feature type="domain" description="SCP2" evidence="1">
    <location>
        <begin position="10"/>
        <end position="103"/>
    </location>
</feature>
<reference evidence="2 4" key="1">
    <citation type="journal article" date="2011" name="J. Bacteriol.">
        <title>Draft genome sequence of the thermoalkaliphilic Caldalkalibacillus thermarum strain TA2.A1.</title>
        <authorList>
            <person name="Kalamorz F."/>
            <person name="Keis S."/>
            <person name="McMillan D.G."/>
            <person name="Olsson K."/>
            <person name="Stanton J.A."/>
            <person name="Stockwell P."/>
            <person name="Black M.A."/>
            <person name="Klingeman D.M."/>
            <person name="Land M.L."/>
            <person name="Han C.S."/>
            <person name="Martin S.L."/>
            <person name="Becher S.A."/>
            <person name="Peddie C.J."/>
            <person name="Morgan H.W."/>
            <person name="Matthies D."/>
            <person name="Preiss L."/>
            <person name="Meier T."/>
            <person name="Brown S.D."/>
            <person name="Cook G.M."/>
        </authorList>
    </citation>
    <scope>NUCLEOTIDE SEQUENCE [LARGE SCALE GENOMIC DNA]</scope>
    <source>
        <strain evidence="2 4">TA2.A1</strain>
    </source>
</reference>
<reference evidence="3 5" key="2">
    <citation type="journal article" date="2020" name="Extremophiles">
        <title>Genomic analysis of Caldalkalibacillus thermarum TA2.A1 reveals aerobic alkaliphilic metabolism and evolutionary hallmarks linking alkaliphilic bacteria and plant life.</title>
        <authorList>
            <person name="de Jong S.I."/>
            <person name="van den Broek M.A."/>
            <person name="Merkel A.Y."/>
            <person name="de la Torre Cortes P."/>
            <person name="Kalamorz F."/>
            <person name="Cook G.M."/>
            <person name="van Loosdrecht M.C.M."/>
            <person name="McMillan D.G.G."/>
        </authorList>
    </citation>
    <scope>NUCLEOTIDE SEQUENCE [LARGE SCALE GENOMIC DNA]</scope>
    <source>
        <strain evidence="3 5">TA2.A1</strain>
    </source>
</reference>
<gene>
    <name evidence="2" type="ORF">CathTA2_2337</name>
    <name evidence="3" type="ORF">HUR95_06730</name>
</gene>
<protein>
    <submittedName>
        <fullName evidence="3">SCP2 sterol-binding domain-containing protein</fullName>
    </submittedName>
    <submittedName>
        <fullName evidence="2">Sterol-binding domain protein</fullName>
    </submittedName>
</protein>
<dbReference type="eggNOG" id="COG3255">
    <property type="taxonomic scope" value="Bacteria"/>
</dbReference>
<evidence type="ECO:0000259" key="1">
    <source>
        <dbReference type="Pfam" id="PF02036"/>
    </source>
</evidence>
<dbReference type="Pfam" id="PF02036">
    <property type="entry name" value="SCP2"/>
    <property type="match status" value="1"/>
</dbReference>
<dbReference type="SUPFAM" id="SSF55718">
    <property type="entry name" value="SCP-like"/>
    <property type="match status" value="1"/>
</dbReference>
<dbReference type="Gene3D" id="3.30.1050.10">
    <property type="entry name" value="SCP2 sterol-binding domain"/>
    <property type="match status" value="1"/>
</dbReference>
<dbReference type="RefSeq" id="WP_007505683.1">
    <property type="nucleotide sequence ID" value="NZ_AFCE01000155.1"/>
</dbReference>
<dbReference type="PANTHER" id="PTHR10094">
    <property type="entry name" value="STEROL CARRIER PROTEIN 2 SCP-2 FAMILY PROTEIN"/>
    <property type="match status" value="1"/>
</dbReference>
<proteinExistence type="predicted"/>
<dbReference type="InterPro" id="IPR036527">
    <property type="entry name" value="SCP2_sterol-bd_dom_sf"/>
</dbReference>
<dbReference type="AlphaFoldDB" id="F5L980"/>
<evidence type="ECO:0000313" key="5">
    <source>
        <dbReference type="Proteomes" id="UP000825179"/>
    </source>
</evidence>
<dbReference type="EMBL" id="CP082237">
    <property type="protein sequence ID" value="QZT34933.1"/>
    <property type="molecule type" value="Genomic_DNA"/>
</dbReference>
<organism evidence="2 4">
    <name type="scientific">Caldalkalibacillus thermarum (strain TA2.A1)</name>
    <dbReference type="NCBI Taxonomy" id="986075"/>
    <lineage>
        <taxon>Bacteria</taxon>
        <taxon>Bacillati</taxon>
        <taxon>Bacillota</taxon>
        <taxon>Bacilli</taxon>
        <taxon>Bacillales</taxon>
        <taxon>Bacillaceae</taxon>
        <taxon>Caldalkalibacillus</taxon>
    </lineage>
</organism>
<dbReference type="Proteomes" id="UP000010716">
    <property type="component" value="Unassembled WGS sequence"/>
</dbReference>